<dbReference type="PANTHER" id="PTHR10165:SF201">
    <property type="entry name" value="PHOSPHATIDIC ACID PHOSPHATASE TYPE 2_HALOPEROXIDASE DOMAIN-CONTAINING PROTEIN"/>
    <property type="match status" value="1"/>
</dbReference>
<keyword evidence="4 6" id="KW-1133">Transmembrane helix</keyword>
<organism evidence="8 9">
    <name type="scientific">Diploscapter pachys</name>
    <dbReference type="NCBI Taxonomy" id="2018661"/>
    <lineage>
        <taxon>Eukaryota</taxon>
        <taxon>Metazoa</taxon>
        <taxon>Ecdysozoa</taxon>
        <taxon>Nematoda</taxon>
        <taxon>Chromadorea</taxon>
        <taxon>Rhabditida</taxon>
        <taxon>Rhabditina</taxon>
        <taxon>Rhabditomorpha</taxon>
        <taxon>Rhabditoidea</taxon>
        <taxon>Rhabditidae</taxon>
        <taxon>Diploscapter</taxon>
    </lineage>
</organism>
<dbReference type="CDD" id="cd03384">
    <property type="entry name" value="PAP2_wunen"/>
    <property type="match status" value="1"/>
</dbReference>
<feature type="transmembrane region" description="Helical" evidence="6">
    <location>
        <begin position="21"/>
        <end position="39"/>
    </location>
</feature>
<dbReference type="GO" id="GO:0006644">
    <property type="term" value="P:phospholipid metabolic process"/>
    <property type="evidence" value="ECO:0007669"/>
    <property type="project" value="InterPro"/>
</dbReference>
<keyword evidence="9" id="KW-1185">Reference proteome</keyword>
<evidence type="ECO:0000259" key="7">
    <source>
        <dbReference type="SMART" id="SM00014"/>
    </source>
</evidence>
<dbReference type="InterPro" id="IPR043216">
    <property type="entry name" value="PAP-like"/>
</dbReference>
<evidence type="ECO:0000313" key="8">
    <source>
        <dbReference type="EMBL" id="PAV77831.1"/>
    </source>
</evidence>
<dbReference type="Gene3D" id="1.20.144.10">
    <property type="entry name" value="Phosphatidic acid phosphatase type 2/haloperoxidase"/>
    <property type="match status" value="1"/>
</dbReference>
<feature type="domain" description="Phosphatidic acid phosphatase type 2/haloperoxidase" evidence="7">
    <location>
        <begin position="122"/>
        <end position="267"/>
    </location>
</feature>
<keyword evidence="5 6" id="KW-0472">Membrane</keyword>
<evidence type="ECO:0000256" key="4">
    <source>
        <dbReference type="ARBA" id="ARBA00022989"/>
    </source>
</evidence>
<evidence type="ECO:0000256" key="2">
    <source>
        <dbReference type="ARBA" id="ARBA00008816"/>
    </source>
</evidence>
<reference evidence="8 9" key="1">
    <citation type="journal article" date="2017" name="Curr. Biol.">
        <title>Genome architecture and evolution of a unichromosomal asexual nematode.</title>
        <authorList>
            <person name="Fradin H."/>
            <person name="Zegar C."/>
            <person name="Gutwein M."/>
            <person name="Lucas J."/>
            <person name="Kovtun M."/>
            <person name="Corcoran D."/>
            <person name="Baugh L.R."/>
            <person name="Kiontke K."/>
            <person name="Gunsalus K."/>
            <person name="Fitch D.H."/>
            <person name="Piano F."/>
        </authorList>
    </citation>
    <scope>NUCLEOTIDE SEQUENCE [LARGE SCALE GENOMIC DNA]</scope>
    <source>
        <strain evidence="8">PF1309</strain>
    </source>
</reference>
<dbReference type="OrthoDB" id="8907274at2759"/>
<dbReference type="InterPro" id="IPR000326">
    <property type="entry name" value="PAP2/HPO"/>
</dbReference>
<evidence type="ECO:0000256" key="5">
    <source>
        <dbReference type="ARBA" id="ARBA00023136"/>
    </source>
</evidence>
<dbReference type="SMART" id="SM00014">
    <property type="entry name" value="acidPPc"/>
    <property type="match status" value="1"/>
</dbReference>
<protein>
    <recommendedName>
        <fullName evidence="7">Phosphatidic acid phosphatase type 2/haloperoxidase domain-containing protein</fullName>
    </recommendedName>
</protein>
<evidence type="ECO:0000256" key="3">
    <source>
        <dbReference type="ARBA" id="ARBA00022692"/>
    </source>
</evidence>
<keyword evidence="3 6" id="KW-0812">Transmembrane</keyword>
<dbReference type="InterPro" id="IPR036938">
    <property type="entry name" value="PAP2/HPO_sf"/>
</dbReference>
<dbReference type="GO" id="GO:0046839">
    <property type="term" value="P:phospholipid dephosphorylation"/>
    <property type="evidence" value="ECO:0007669"/>
    <property type="project" value="TreeGrafter"/>
</dbReference>
<comment type="similarity">
    <text evidence="2">Belongs to the PA-phosphatase related phosphoesterase family.</text>
</comment>
<evidence type="ECO:0000256" key="6">
    <source>
        <dbReference type="SAM" id="Phobius"/>
    </source>
</evidence>
<accession>A0A2A2KV65</accession>
<dbReference type="Pfam" id="PF01569">
    <property type="entry name" value="PAP2"/>
    <property type="match status" value="1"/>
</dbReference>
<evidence type="ECO:0000313" key="9">
    <source>
        <dbReference type="Proteomes" id="UP000218231"/>
    </source>
</evidence>
<dbReference type="SUPFAM" id="SSF48317">
    <property type="entry name" value="Acid phosphatase/Vanadium-dependent haloperoxidase"/>
    <property type="match status" value="1"/>
</dbReference>
<gene>
    <name evidence="8" type="ORF">WR25_19968</name>
</gene>
<dbReference type="Proteomes" id="UP000218231">
    <property type="component" value="Unassembled WGS sequence"/>
</dbReference>
<feature type="transmembrane region" description="Helical" evidence="6">
    <location>
        <begin position="69"/>
        <end position="93"/>
    </location>
</feature>
<feature type="transmembrane region" description="Helical" evidence="6">
    <location>
        <begin position="252"/>
        <end position="271"/>
    </location>
</feature>
<feature type="transmembrane region" description="Helical" evidence="6">
    <location>
        <begin position="188"/>
        <end position="209"/>
    </location>
</feature>
<dbReference type="PANTHER" id="PTHR10165">
    <property type="entry name" value="LIPID PHOSPHATE PHOSPHATASE"/>
    <property type="match status" value="1"/>
</dbReference>
<dbReference type="STRING" id="2018661.A0A2A2KV65"/>
<dbReference type="GO" id="GO:0008195">
    <property type="term" value="F:phosphatidate phosphatase activity"/>
    <property type="evidence" value="ECO:0007669"/>
    <property type="project" value="TreeGrafter"/>
</dbReference>
<feature type="transmembrane region" description="Helical" evidence="6">
    <location>
        <begin position="221"/>
        <end position="240"/>
    </location>
</feature>
<comment type="caution">
    <text evidence="8">The sequence shown here is derived from an EMBL/GenBank/DDBJ whole genome shotgun (WGS) entry which is preliminary data.</text>
</comment>
<feature type="transmembrane region" description="Helical" evidence="6">
    <location>
        <begin position="114"/>
        <end position="136"/>
    </location>
</feature>
<name>A0A2A2KV65_9BILA</name>
<dbReference type="FunFam" id="1.20.144.10:FF:000031">
    <property type="entry name" value="PhosphoLipid PhosPhatase homolog"/>
    <property type="match status" value="1"/>
</dbReference>
<sequence length="419" mass="47865">MMETRVSEEPDYSATIPISRVICDFIIVLAMAIPLAIFHEFVKPYKRGFYCDDETIRYPYQDSTVPTPMLVVIGLSVPIFIIIAVEVYRALAWERKCQDQLKTYRLRRFNVHRMAVRLYCFLGYFLLGALFNQWIIDITKYTIGRQRPHFMEVCKPTVGYDSCLTPDKYITEFECQGTQQRLVKESMLSFYSGHSAFSFYAAWFTVLYLQARLFRPLVSRLFLPFIQFILLAGATYISLTRISDYKHHWSDVLVGAIMGTLIGNFVALFVAEVFKRREIPPCELEPSYGLIRAEKGESIPVQLVSQQQSFSVTGPHKIRIANEENDDSGNQRLSTYSLLSYLTAPNEWYGSEPVVQNILVPGRALGAANSDAASSSWSEYLSLRSSLRSFDCPESEASFQKSTQIRSPNNGSLVKGWFL</sequence>
<dbReference type="AlphaFoldDB" id="A0A2A2KV65"/>
<evidence type="ECO:0000256" key="1">
    <source>
        <dbReference type="ARBA" id="ARBA00004141"/>
    </source>
</evidence>
<comment type="subcellular location">
    <subcellularLocation>
        <location evidence="1">Membrane</location>
        <topology evidence="1">Multi-pass membrane protein</topology>
    </subcellularLocation>
</comment>
<proteinExistence type="inferred from homology"/>
<dbReference type="GO" id="GO:0005886">
    <property type="term" value="C:plasma membrane"/>
    <property type="evidence" value="ECO:0007669"/>
    <property type="project" value="TreeGrafter"/>
</dbReference>
<dbReference type="EMBL" id="LIAE01007650">
    <property type="protein sequence ID" value="PAV77831.1"/>
    <property type="molecule type" value="Genomic_DNA"/>
</dbReference>
<dbReference type="GO" id="GO:0007165">
    <property type="term" value="P:signal transduction"/>
    <property type="evidence" value="ECO:0007669"/>
    <property type="project" value="TreeGrafter"/>
</dbReference>